<evidence type="ECO:0000313" key="7">
    <source>
        <dbReference type="Proteomes" id="UP001212841"/>
    </source>
</evidence>
<keyword evidence="1 2" id="KW-0103">Bromodomain</keyword>
<dbReference type="Proteomes" id="UP001212841">
    <property type="component" value="Unassembled WGS sequence"/>
</dbReference>
<dbReference type="PANTHER" id="PTHR15398:SF4">
    <property type="entry name" value="BROMODOMAIN-CONTAINING PROTEIN 8 ISOFORM X1"/>
    <property type="match status" value="1"/>
</dbReference>
<dbReference type="Pfam" id="PF00439">
    <property type="entry name" value="Bromodomain"/>
    <property type="match status" value="1"/>
</dbReference>
<dbReference type="SMART" id="SM00297">
    <property type="entry name" value="BROMO"/>
    <property type="match status" value="1"/>
</dbReference>
<dbReference type="PRINTS" id="PR00503">
    <property type="entry name" value="BROMODOMAIN"/>
</dbReference>
<feature type="region of interest" description="Disordered" evidence="4">
    <location>
        <begin position="183"/>
        <end position="387"/>
    </location>
</feature>
<evidence type="ECO:0000313" key="6">
    <source>
        <dbReference type="EMBL" id="KAJ3052720.1"/>
    </source>
</evidence>
<evidence type="ECO:0000256" key="4">
    <source>
        <dbReference type="SAM" id="MobiDB-lite"/>
    </source>
</evidence>
<feature type="compositionally biased region" description="Low complexity" evidence="4">
    <location>
        <begin position="300"/>
        <end position="327"/>
    </location>
</feature>
<comment type="caution">
    <text evidence="6">The sequence shown here is derived from an EMBL/GenBank/DDBJ whole genome shotgun (WGS) entry which is preliminary data.</text>
</comment>
<dbReference type="Gene3D" id="3.90.950.10">
    <property type="match status" value="1"/>
</dbReference>
<feature type="compositionally biased region" description="Low complexity" evidence="4">
    <location>
        <begin position="335"/>
        <end position="347"/>
    </location>
</feature>
<feature type="compositionally biased region" description="Polar residues" evidence="4">
    <location>
        <begin position="205"/>
        <end position="217"/>
    </location>
</feature>
<feature type="compositionally biased region" description="Basic and acidic residues" evidence="4">
    <location>
        <begin position="290"/>
        <end position="299"/>
    </location>
</feature>
<dbReference type="GO" id="GO:0035267">
    <property type="term" value="C:NuA4 histone acetyltransferase complex"/>
    <property type="evidence" value="ECO:0007669"/>
    <property type="project" value="TreeGrafter"/>
</dbReference>
<feature type="domain" description="Bromo" evidence="5">
    <location>
        <begin position="423"/>
        <end position="473"/>
    </location>
</feature>
<dbReference type="Pfam" id="PF01931">
    <property type="entry name" value="NTPase_I-T"/>
    <property type="match status" value="1"/>
</dbReference>
<dbReference type="SUPFAM" id="SSF47370">
    <property type="entry name" value="Bromodomain"/>
    <property type="match status" value="1"/>
</dbReference>
<dbReference type="InterPro" id="IPR026533">
    <property type="entry name" value="NTPase/PRRC1"/>
</dbReference>
<dbReference type="Gene3D" id="1.20.920.10">
    <property type="entry name" value="Bromodomain-like"/>
    <property type="match status" value="1"/>
</dbReference>
<protein>
    <recommendedName>
        <fullName evidence="5">Bromo domain-containing protein</fullName>
    </recommendedName>
</protein>
<sequence length="521" mass="57215">MLVLVGSTNPQKLQATLNAIPNSTVEGHPVPSDVSSQPIGLTETFKGVANRLSNLSTLSVAADYLVAFENGIVPVGSVWIDMAVVGIADTQSRAVQFSTSAGVVVPYDPKNPQAYSDVLKEREEKDIYMPPVVKLAKKLHSKRIEEIKASLKEDEKRFRSLLLEVEEIRSGKWDDKIRQQLAEEQEAAKAGGDTAEAEKPEEPVNQPTEDVSATTSAMDVDQAPVPEQPPNVPEPDVTPMDVDETAKAVVATAEPGADTTHVAAQPPDEPNPVDTQMADVTEQDEAAAPQHEEPPKPEETTTAPSADAATNTTAEEAAASPTTEPPTLKVQTDLPVTTPTETTSPVKSPRKGGRAPKLKVSTTPGEFNSPEVAEVEDEHSDTSKKRMEEKNKIWRKTAMMIWNKIAEHRYGNVFLKPIKEEGYSTFVKQPMNLDLIKARIRDGTISTTAEFHRDVLLCFTNALMYNNEDTGIYDMAMEMREFADTEIRHLILYGDRELSSVTRRHKSVEVEPEVKTAEEQE</sequence>
<evidence type="ECO:0000259" key="5">
    <source>
        <dbReference type="PROSITE" id="PS50014"/>
    </source>
</evidence>
<dbReference type="AlphaFoldDB" id="A0AAD5SER3"/>
<name>A0AAD5SER3_9FUNG</name>
<dbReference type="PROSITE" id="PS50014">
    <property type="entry name" value="BROMODOMAIN_2"/>
    <property type="match status" value="1"/>
</dbReference>
<dbReference type="InterPro" id="IPR029001">
    <property type="entry name" value="ITPase-like_fam"/>
</dbReference>
<dbReference type="GO" id="GO:0006325">
    <property type="term" value="P:chromatin organization"/>
    <property type="evidence" value="ECO:0007669"/>
    <property type="project" value="UniProtKB-ARBA"/>
</dbReference>
<feature type="compositionally biased region" description="Basic residues" evidence="4">
    <location>
        <begin position="348"/>
        <end position="357"/>
    </location>
</feature>
<dbReference type="PANTHER" id="PTHR15398">
    <property type="entry name" value="BROMODOMAIN-CONTAINING PROTEIN 8"/>
    <property type="match status" value="1"/>
</dbReference>
<organism evidence="6 7">
    <name type="scientific">Rhizophlyctis rosea</name>
    <dbReference type="NCBI Taxonomy" id="64517"/>
    <lineage>
        <taxon>Eukaryota</taxon>
        <taxon>Fungi</taxon>
        <taxon>Fungi incertae sedis</taxon>
        <taxon>Chytridiomycota</taxon>
        <taxon>Chytridiomycota incertae sedis</taxon>
        <taxon>Chytridiomycetes</taxon>
        <taxon>Rhizophlyctidales</taxon>
        <taxon>Rhizophlyctidaceae</taxon>
        <taxon>Rhizophlyctis</taxon>
    </lineage>
</organism>
<dbReference type="InterPro" id="IPR001487">
    <property type="entry name" value="Bromodomain"/>
</dbReference>
<evidence type="ECO:0000256" key="3">
    <source>
        <dbReference type="SAM" id="Coils"/>
    </source>
</evidence>
<evidence type="ECO:0000256" key="1">
    <source>
        <dbReference type="ARBA" id="ARBA00023117"/>
    </source>
</evidence>
<reference evidence="6" key="1">
    <citation type="submission" date="2020-05" db="EMBL/GenBank/DDBJ databases">
        <title>Phylogenomic resolution of chytrid fungi.</title>
        <authorList>
            <person name="Stajich J.E."/>
            <person name="Amses K."/>
            <person name="Simmons R."/>
            <person name="Seto K."/>
            <person name="Myers J."/>
            <person name="Bonds A."/>
            <person name="Quandt C.A."/>
            <person name="Barry K."/>
            <person name="Liu P."/>
            <person name="Grigoriev I."/>
            <person name="Longcore J.E."/>
            <person name="James T.Y."/>
        </authorList>
    </citation>
    <scope>NUCLEOTIDE SEQUENCE</scope>
    <source>
        <strain evidence="6">JEL0318</strain>
    </source>
</reference>
<keyword evidence="3" id="KW-0175">Coiled coil</keyword>
<dbReference type="EMBL" id="JADGJD010000272">
    <property type="protein sequence ID" value="KAJ3052720.1"/>
    <property type="molecule type" value="Genomic_DNA"/>
</dbReference>
<dbReference type="SUPFAM" id="SSF52972">
    <property type="entry name" value="ITPase-like"/>
    <property type="match status" value="1"/>
</dbReference>
<feature type="coiled-coil region" evidence="3">
    <location>
        <begin position="137"/>
        <end position="164"/>
    </location>
</feature>
<keyword evidence="7" id="KW-1185">Reference proteome</keyword>
<accession>A0AAD5SER3</accession>
<proteinExistence type="predicted"/>
<gene>
    <name evidence="6" type="ORF">HK097_005812</name>
</gene>
<dbReference type="InterPro" id="IPR036427">
    <property type="entry name" value="Bromodomain-like_sf"/>
</dbReference>
<evidence type="ECO:0000256" key="2">
    <source>
        <dbReference type="PROSITE-ProRule" id="PRU00035"/>
    </source>
</evidence>